<accession>A0A317SYR3</accession>
<evidence type="ECO:0000313" key="3">
    <source>
        <dbReference type="Proteomes" id="UP000246991"/>
    </source>
</evidence>
<dbReference type="InterPro" id="IPR013268">
    <property type="entry name" value="UTP16"/>
</dbReference>
<feature type="region of interest" description="Disordered" evidence="1">
    <location>
        <begin position="1"/>
        <end position="284"/>
    </location>
</feature>
<dbReference type="OrthoDB" id="5416227at2759"/>
<feature type="compositionally biased region" description="Basic residues" evidence="1">
    <location>
        <begin position="266"/>
        <end position="280"/>
    </location>
</feature>
<dbReference type="GO" id="GO:0030515">
    <property type="term" value="F:snoRNA binding"/>
    <property type="evidence" value="ECO:0007669"/>
    <property type="project" value="InterPro"/>
</dbReference>
<gene>
    <name evidence="2" type="ORF">C7212DRAFT_356373</name>
</gene>
<protein>
    <submittedName>
        <fullName evidence="2">Uncharacterized protein</fullName>
    </submittedName>
</protein>
<feature type="compositionally biased region" description="Basic and acidic residues" evidence="1">
    <location>
        <begin position="139"/>
        <end position="151"/>
    </location>
</feature>
<feature type="compositionally biased region" description="Acidic residues" evidence="1">
    <location>
        <begin position="87"/>
        <end position="98"/>
    </location>
</feature>
<dbReference type="STRING" id="42249.A0A317SYR3"/>
<dbReference type="Pfam" id="PF08297">
    <property type="entry name" value="U3_snoRNA_assoc"/>
    <property type="match status" value="1"/>
</dbReference>
<dbReference type="Proteomes" id="UP000246991">
    <property type="component" value="Unassembled WGS sequence"/>
</dbReference>
<proteinExistence type="predicted"/>
<dbReference type="EMBL" id="PYWC01000008">
    <property type="protein sequence ID" value="PWW79542.1"/>
    <property type="molecule type" value="Genomic_DNA"/>
</dbReference>
<sequence>MAPVTRSRRRKDSIPLVLVLNDPNRSRPASDLPLPQPEDSATPAASPSNPRKQTPTAEGTDKLTNSAVNQPPPPPEDKPANPAAADSESDSGDDDEAPEVVSLDTGREAARKAQDEAKRAVEAGNSQADATRKKRKAREAKLKEQKEEANERKKKRRKVNPEDEEEEVVDNSRALTIAEKSTEPLADEANAANSSSPSPPPPPPPAEQQFGKPNPPTLLPETLLAQVAATKRHFRHHRDQPDSNPEPEQKKQITNTGIGGRNAERNRRKKQRQKLNRTLKKGPVSVKVLKDDTKSRKILPPPTTKVVGSIKDSWLFGRKAGGAMRRHVVTGFVRK</sequence>
<keyword evidence="3" id="KW-1185">Reference proteome</keyword>
<feature type="compositionally biased region" description="Basic residues" evidence="1">
    <location>
        <begin position="1"/>
        <end position="11"/>
    </location>
</feature>
<feature type="compositionally biased region" description="Polar residues" evidence="1">
    <location>
        <begin position="43"/>
        <end position="69"/>
    </location>
</feature>
<evidence type="ECO:0000256" key="1">
    <source>
        <dbReference type="SAM" id="MobiDB-lite"/>
    </source>
</evidence>
<comment type="caution">
    <text evidence="2">The sequence shown here is derived from an EMBL/GenBank/DDBJ whole genome shotgun (WGS) entry which is preliminary data.</text>
</comment>
<dbReference type="AlphaFoldDB" id="A0A317SYR3"/>
<reference evidence="2 3" key="1">
    <citation type="submission" date="2018-03" db="EMBL/GenBank/DDBJ databases">
        <title>Genomes of Pezizomycetes fungi and the evolution of truffles.</title>
        <authorList>
            <person name="Murat C."/>
            <person name="Payen T."/>
            <person name="Noel B."/>
            <person name="Kuo A."/>
            <person name="Martin F.M."/>
        </authorList>
    </citation>
    <scope>NUCLEOTIDE SEQUENCE [LARGE SCALE GENOMIC DNA]</scope>
    <source>
        <strain evidence="2">091103-1</strain>
    </source>
</reference>
<organism evidence="2 3">
    <name type="scientific">Tuber magnatum</name>
    <name type="common">white Piedmont truffle</name>
    <dbReference type="NCBI Taxonomy" id="42249"/>
    <lineage>
        <taxon>Eukaryota</taxon>
        <taxon>Fungi</taxon>
        <taxon>Dikarya</taxon>
        <taxon>Ascomycota</taxon>
        <taxon>Pezizomycotina</taxon>
        <taxon>Pezizomycetes</taxon>
        <taxon>Pezizales</taxon>
        <taxon>Tuberaceae</taxon>
        <taxon>Tuber</taxon>
    </lineage>
</organism>
<dbReference type="GO" id="GO:0006364">
    <property type="term" value="P:rRNA processing"/>
    <property type="evidence" value="ECO:0007669"/>
    <property type="project" value="InterPro"/>
</dbReference>
<feature type="compositionally biased region" description="Basic and acidic residues" evidence="1">
    <location>
        <begin position="105"/>
        <end position="121"/>
    </location>
</feature>
<evidence type="ECO:0000313" key="2">
    <source>
        <dbReference type="EMBL" id="PWW79542.1"/>
    </source>
</evidence>
<name>A0A317SYR3_9PEZI</name>
<feature type="compositionally biased region" description="Pro residues" evidence="1">
    <location>
        <begin position="197"/>
        <end position="206"/>
    </location>
</feature>